<keyword evidence="2" id="KW-1185">Reference proteome</keyword>
<reference evidence="1" key="1">
    <citation type="submission" date="2019-04" db="EMBL/GenBank/DDBJ databases">
        <title>Genome assembly of Zosterops borbonicus 15179.</title>
        <authorList>
            <person name="Leroy T."/>
            <person name="Anselmetti Y."/>
            <person name="Tilak M.-K."/>
            <person name="Nabholz B."/>
        </authorList>
    </citation>
    <scope>NUCLEOTIDE SEQUENCE</scope>
    <source>
        <strain evidence="1">HGM_15179</strain>
        <tissue evidence="1">Muscle</tissue>
    </source>
</reference>
<dbReference type="Proteomes" id="UP000796761">
    <property type="component" value="Unassembled WGS sequence"/>
</dbReference>
<organism evidence="1 2">
    <name type="scientific">Zosterops borbonicus</name>
    <dbReference type="NCBI Taxonomy" id="364589"/>
    <lineage>
        <taxon>Eukaryota</taxon>
        <taxon>Metazoa</taxon>
        <taxon>Chordata</taxon>
        <taxon>Craniata</taxon>
        <taxon>Vertebrata</taxon>
        <taxon>Euteleostomi</taxon>
        <taxon>Archelosauria</taxon>
        <taxon>Archosauria</taxon>
        <taxon>Dinosauria</taxon>
        <taxon>Saurischia</taxon>
        <taxon>Theropoda</taxon>
        <taxon>Coelurosauria</taxon>
        <taxon>Aves</taxon>
        <taxon>Neognathae</taxon>
        <taxon>Neoaves</taxon>
        <taxon>Telluraves</taxon>
        <taxon>Australaves</taxon>
        <taxon>Passeriformes</taxon>
        <taxon>Sylvioidea</taxon>
        <taxon>Zosteropidae</taxon>
        <taxon>Zosterops</taxon>
    </lineage>
</organism>
<sequence length="80" mass="9206">MNRGGLQPTELEKGLEQKSYEDLLMELGLFSLEICRLKSLREDFIALYNYLKTACNKMDVGLCSQVWIKDLSARIKECNS</sequence>
<protein>
    <submittedName>
        <fullName evidence="1">Uncharacterized protein</fullName>
    </submittedName>
</protein>
<dbReference type="EMBL" id="SWJQ01000013">
    <property type="protein sequence ID" value="TRZ26476.1"/>
    <property type="molecule type" value="Genomic_DNA"/>
</dbReference>
<dbReference type="AlphaFoldDB" id="A0A8K1LUJ3"/>
<comment type="caution">
    <text evidence="1">The sequence shown here is derived from an EMBL/GenBank/DDBJ whole genome shotgun (WGS) entry which is preliminary data.</text>
</comment>
<name>A0A8K1LUJ3_9PASS</name>
<proteinExistence type="predicted"/>
<accession>A0A8K1LUJ3</accession>
<evidence type="ECO:0000313" key="1">
    <source>
        <dbReference type="EMBL" id="TRZ26476.1"/>
    </source>
</evidence>
<evidence type="ECO:0000313" key="2">
    <source>
        <dbReference type="Proteomes" id="UP000796761"/>
    </source>
</evidence>
<gene>
    <name evidence="1" type="ORF">HGM15179_000633</name>
</gene>